<feature type="compositionally biased region" description="Basic and acidic residues" evidence="1">
    <location>
        <begin position="1"/>
        <end position="14"/>
    </location>
</feature>
<dbReference type="Pfam" id="PF26460">
    <property type="entry name" value="DUF8139"/>
    <property type="match status" value="1"/>
</dbReference>
<evidence type="ECO:0000313" key="3">
    <source>
        <dbReference type="EMBL" id="SEL20226.1"/>
    </source>
</evidence>
<feature type="region of interest" description="Disordered" evidence="1">
    <location>
        <begin position="1"/>
        <end position="27"/>
    </location>
</feature>
<name>A0A1H7N9C3_HALLR</name>
<dbReference type="Proteomes" id="UP000183894">
    <property type="component" value="Unassembled WGS sequence"/>
</dbReference>
<dbReference type="RefSeq" id="WP_074793263.1">
    <property type="nucleotide sequence ID" value="NZ_FOAD01000003.1"/>
</dbReference>
<protein>
    <recommendedName>
        <fullName evidence="2">DUF8139 domain-containing protein</fullName>
    </recommendedName>
</protein>
<evidence type="ECO:0000259" key="2">
    <source>
        <dbReference type="Pfam" id="PF26460"/>
    </source>
</evidence>
<feature type="domain" description="DUF8139" evidence="2">
    <location>
        <begin position="1"/>
        <end position="74"/>
    </location>
</feature>
<dbReference type="EMBL" id="FOAD01000003">
    <property type="protein sequence ID" value="SEL20226.1"/>
    <property type="molecule type" value="Genomic_DNA"/>
</dbReference>
<gene>
    <name evidence="3" type="ORF">SAMN04488691_103236</name>
</gene>
<dbReference type="OrthoDB" id="56871at2157"/>
<dbReference type="InterPro" id="IPR058452">
    <property type="entry name" value="DUF8139"/>
</dbReference>
<evidence type="ECO:0000313" key="4">
    <source>
        <dbReference type="Proteomes" id="UP000183894"/>
    </source>
</evidence>
<reference evidence="3 4" key="1">
    <citation type="submission" date="2016-10" db="EMBL/GenBank/DDBJ databases">
        <authorList>
            <person name="de Groot N.N."/>
        </authorList>
    </citation>
    <scope>NUCLEOTIDE SEQUENCE [LARGE SCALE GENOMIC DNA]</scope>
    <source>
        <strain evidence="3 4">CDM_5</strain>
    </source>
</reference>
<proteinExistence type="predicted"/>
<dbReference type="AlphaFoldDB" id="A0A1H7N9C3"/>
<accession>A0A1H7N9C3</accession>
<evidence type="ECO:0000256" key="1">
    <source>
        <dbReference type="SAM" id="MobiDB-lite"/>
    </source>
</evidence>
<sequence length="75" mass="8539">MSGFAEGDRVRIDIPDESDPDFDRYHGTHGVVEDVMDDNAGTVTGNDRDSKIFRVKLDSGETIDFRWRDLRPPVE</sequence>
<organism evidence="3 4">
    <name type="scientific">Haloferax larsenii</name>
    <dbReference type="NCBI Taxonomy" id="302484"/>
    <lineage>
        <taxon>Archaea</taxon>
        <taxon>Methanobacteriati</taxon>
        <taxon>Methanobacteriota</taxon>
        <taxon>Stenosarchaea group</taxon>
        <taxon>Halobacteria</taxon>
        <taxon>Halobacteriales</taxon>
        <taxon>Haloferacaceae</taxon>
        <taxon>Haloferax</taxon>
    </lineage>
</organism>